<keyword evidence="2 11" id="KW-0031">Aminopeptidase</keyword>
<reference evidence="15" key="1">
    <citation type="submission" date="2019-04" db="EMBL/GenBank/DDBJ databases">
        <authorList>
            <person name="Howe K."/>
            <person name="Paulini M."/>
            <person name="Williams G."/>
        </authorList>
    </citation>
    <scope>NUCLEOTIDE SEQUENCE [LARGE SCALE GENOMIC DNA]</scope>
    <source>
        <strain evidence="15">FR3</strain>
    </source>
</reference>
<keyword evidence="11" id="KW-1133">Transmembrane helix</keyword>
<dbReference type="GO" id="GO:0070006">
    <property type="term" value="F:metalloaminopeptidase activity"/>
    <property type="evidence" value="ECO:0007669"/>
    <property type="project" value="TreeGrafter"/>
</dbReference>
<evidence type="ECO:0000256" key="10">
    <source>
        <dbReference type="PIRSR" id="PIRSR634016-4"/>
    </source>
</evidence>
<feature type="transmembrane region" description="Helical" evidence="11">
    <location>
        <begin position="20"/>
        <end position="40"/>
    </location>
</feature>
<keyword evidence="7 11" id="KW-0482">Metalloprotease</keyword>
<dbReference type="InterPro" id="IPR034016">
    <property type="entry name" value="M1_APN-typ"/>
</dbReference>
<feature type="binding site" evidence="9">
    <location>
        <position position="414"/>
    </location>
    <ligand>
        <name>Zn(2+)</name>
        <dbReference type="ChEBI" id="CHEBI:29105"/>
        <note>catalytic</note>
    </ligand>
</feature>
<dbReference type="Pfam" id="PF17900">
    <property type="entry name" value="Peptidase_M1_N"/>
    <property type="match status" value="2"/>
</dbReference>
<dbReference type="Pfam" id="PF11838">
    <property type="entry name" value="ERAP1_C"/>
    <property type="match status" value="1"/>
</dbReference>
<evidence type="ECO:0000256" key="9">
    <source>
        <dbReference type="PIRSR" id="PIRSR634016-3"/>
    </source>
</evidence>
<feature type="domain" description="Peptidase M1 membrane alanine aminopeptidase" evidence="12">
    <location>
        <begin position="338"/>
        <end position="544"/>
    </location>
</feature>
<dbReference type="GeneID" id="6098090"/>
<sequence>MRKETKVRYKETSSPFQIQILLIFTIFFAFIILLLAFLIFSSKQRFELQTTLHQRSSTNNISIITSQPYFRLPTTIRPLHYDLKLQIFLPYREDLNFNERNFSIHADVAIRIVCLHATDQIILNAKNLKFDESDIEVQDSHNESIPLIGINRYQHEVDDIHIVEIILMRELHSGHNYVIYIRYQGIINDVWTGGLYTTQYNINGQTRLVIIILTISFLFLFLPLTLIFYAFSRLLALTQLQPTDASRLLPCFDEPEMKATFRISIIHPMGTSAVSNSPVRRYRHLNSKWSKTEFEVTPIMSTYLLAVAVSDFVFKFRHCGKIEVRVWCQSAMAYDIDYALHVACRLLKYYENFFSIPYPLKKLDIFTAPELRVLAMENWGLITVRQKLMLYNQRLNSLRERRVVTDVIAHEVAHMWFGNLATMRWWNDLWLNEGFATMMGQKAADFVENTTLRMSQCFAADITLKALSSDQHTTMTQPISLKENSDRIHGQDIKIIYNKGAAVIRMVESTIGEEVFRQGLNLYLVEFAYANAEKSDFLSSFSKIFKAIDYHHDPFLSTNFSVYDYIDSWIYQRGFPLLKVRQVGDYFEISQQIFDFDNSSEFADTQWKVPIFTQENEQDEVHWLEEGKKLKLLHGSHTFVLDPNFHGYYRVEYELNYWKFLIDHLLQKHNYFSVSTRLKLLDDAFVLAETGRIPYTIPMKMSLYLRNETKVVPFITFLTRFETILYRVHRHSNASLFNKYVQFLMEPSFDRIIKAETDSDVSHNMEFEFIRELIYLKMCASGYQRCVRIFRSRLNELYDNCSQEMLSNPCNSLEASLRNIAYMVASKYGNQAELTFMINKFHAEEYHVERDRIFSALASSSNRSYIEVLVKEVLTKKEKDTDFRPKLYELSRKNYDNGAVGQYLFNNFAELFKRHEKYGPFFLLQMARGYGTNDDLQKLDIFEKKYAPLMKKLKPVISHIRADINRRMIWNAKYADEIIEFISKYLQR</sequence>
<dbReference type="PRINTS" id="PR00756">
    <property type="entry name" value="ALADIPTASE"/>
</dbReference>
<dbReference type="KEGG" id="bmy:BM_BM5752"/>
<comment type="caution">
    <text evidence="11">Lacks conserved residue(s) required for the propagation of feature annotation.</text>
</comment>
<dbReference type="AlphaFoldDB" id="A0A4E9FNI9"/>
<evidence type="ECO:0000256" key="3">
    <source>
        <dbReference type="ARBA" id="ARBA00022670"/>
    </source>
</evidence>
<keyword evidence="11" id="KW-0472">Membrane</keyword>
<dbReference type="CDD" id="cd09601">
    <property type="entry name" value="M1_APN-Q_like"/>
    <property type="match status" value="1"/>
</dbReference>
<comment type="similarity">
    <text evidence="1 11">Belongs to the peptidase M1 family.</text>
</comment>
<feature type="binding site" evidence="9">
    <location>
        <position position="433"/>
    </location>
    <ligand>
        <name>Zn(2+)</name>
        <dbReference type="ChEBI" id="CHEBI:29105"/>
        <note>catalytic</note>
    </ligand>
</feature>
<evidence type="ECO:0000256" key="2">
    <source>
        <dbReference type="ARBA" id="ARBA00022438"/>
    </source>
</evidence>
<dbReference type="CTD" id="6098090"/>
<dbReference type="Pfam" id="PF01433">
    <property type="entry name" value="Peptidase_M1"/>
    <property type="match status" value="1"/>
</dbReference>
<dbReference type="SUPFAM" id="SSF55486">
    <property type="entry name" value="Metalloproteases ('zincins'), catalytic domain"/>
    <property type="match status" value="1"/>
</dbReference>
<evidence type="ECO:0000256" key="6">
    <source>
        <dbReference type="ARBA" id="ARBA00022833"/>
    </source>
</evidence>
<dbReference type="GO" id="GO:0005737">
    <property type="term" value="C:cytoplasm"/>
    <property type="evidence" value="ECO:0007669"/>
    <property type="project" value="TreeGrafter"/>
</dbReference>
<feature type="domain" description="Aminopeptidase N-like N-terminal" evidence="14">
    <location>
        <begin position="78"/>
        <end position="210"/>
    </location>
</feature>
<evidence type="ECO:0000256" key="4">
    <source>
        <dbReference type="ARBA" id="ARBA00022723"/>
    </source>
</evidence>
<dbReference type="InterPro" id="IPR014782">
    <property type="entry name" value="Peptidase_M1_dom"/>
</dbReference>
<dbReference type="InterPro" id="IPR024571">
    <property type="entry name" value="ERAP1-like_C_dom"/>
</dbReference>
<comment type="cofactor">
    <cofactor evidence="9 11">
        <name>Zn(2+)</name>
        <dbReference type="ChEBI" id="CHEBI:29105"/>
    </cofactor>
    <text evidence="9 11">Binds 1 zinc ion per subunit.</text>
</comment>
<dbReference type="GO" id="GO:0042277">
    <property type="term" value="F:peptide binding"/>
    <property type="evidence" value="ECO:0007669"/>
    <property type="project" value="TreeGrafter"/>
</dbReference>
<dbReference type="PANTHER" id="PTHR11533:SF21">
    <property type="entry name" value="AMINOPEPTIDASE"/>
    <property type="match status" value="1"/>
</dbReference>
<name>A0A4E9FNI9_BRUMA</name>
<keyword evidence="11" id="KW-0812">Transmembrane</keyword>
<feature type="domain" description="ERAP1-like C-terminal" evidence="13">
    <location>
        <begin position="640"/>
        <end position="946"/>
    </location>
</feature>
<proteinExistence type="inferred from homology"/>
<dbReference type="GO" id="GO:0005615">
    <property type="term" value="C:extracellular space"/>
    <property type="evidence" value="ECO:0007669"/>
    <property type="project" value="TreeGrafter"/>
</dbReference>
<organism evidence="15">
    <name type="scientific">Brugia malayi</name>
    <name type="common">Filarial nematode worm</name>
    <dbReference type="NCBI Taxonomy" id="6279"/>
    <lineage>
        <taxon>Eukaryota</taxon>
        <taxon>Metazoa</taxon>
        <taxon>Ecdysozoa</taxon>
        <taxon>Nematoda</taxon>
        <taxon>Chromadorea</taxon>
        <taxon>Rhabditida</taxon>
        <taxon>Spirurina</taxon>
        <taxon>Spiruromorpha</taxon>
        <taxon>Filarioidea</taxon>
        <taxon>Onchocercidae</taxon>
        <taxon>Brugia</taxon>
    </lineage>
</organism>
<dbReference type="FunFam" id="1.10.390.10:FF:000006">
    <property type="entry name" value="Puromycin-sensitive aminopeptidase"/>
    <property type="match status" value="1"/>
</dbReference>
<evidence type="ECO:0000259" key="13">
    <source>
        <dbReference type="Pfam" id="PF11838"/>
    </source>
</evidence>
<protein>
    <recommendedName>
        <fullName evidence="11">Aminopeptidase</fullName>
        <ecNumber evidence="11">3.4.11.-</ecNumber>
    </recommendedName>
</protein>
<dbReference type="SUPFAM" id="SSF63737">
    <property type="entry name" value="Leukotriene A4 hydrolase N-terminal domain"/>
    <property type="match status" value="1"/>
</dbReference>
<dbReference type="Gene3D" id="1.10.390.10">
    <property type="entry name" value="Neutral Protease Domain 2"/>
    <property type="match status" value="1"/>
</dbReference>
<dbReference type="GO" id="GO:0016020">
    <property type="term" value="C:membrane"/>
    <property type="evidence" value="ECO:0007669"/>
    <property type="project" value="TreeGrafter"/>
</dbReference>
<evidence type="ECO:0000256" key="11">
    <source>
        <dbReference type="RuleBase" id="RU364040"/>
    </source>
</evidence>
<feature type="site" description="Transition state stabilizer" evidence="10">
    <location>
        <position position="497"/>
    </location>
</feature>
<dbReference type="OrthoDB" id="6337587at2759"/>
<feature type="domain" description="Aminopeptidase N-like N-terminal" evidence="14">
    <location>
        <begin position="234"/>
        <end position="304"/>
    </location>
</feature>
<accession>A0A4E9FNI9</accession>
<dbReference type="PANTHER" id="PTHR11533">
    <property type="entry name" value="PROTEASE M1 ZINC METALLOPROTEASE"/>
    <property type="match status" value="1"/>
</dbReference>
<evidence type="ECO:0000259" key="14">
    <source>
        <dbReference type="Pfam" id="PF17900"/>
    </source>
</evidence>
<feature type="binding site" evidence="9">
    <location>
        <position position="410"/>
    </location>
    <ligand>
        <name>Zn(2+)</name>
        <dbReference type="ChEBI" id="CHEBI:29105"/>
        <note>catalytic</note>
    </ligand>
</feature>
<feature type="active site" description="Proton acceptor" evidence="8">
    <location>
        <position position="411"/>
    </location>
</feature>
<dbReference type="GO" id="GO:0043171">
    <property type="term" value="P:peptide catabolic process"/>
    <property type="evidence" value="ECO:0007669"/>
    <property type="project" value="TreeGrafter"/>
</dbReference>
<dbReference type="RefSeq" id="XP_042937573.1">
    <property type="nucleotide sequence ID" value="XM_043081639.1"/>
</dbReference>
<dbReference type="InterPro" id="IPR045357">
    <property type="entry name" value="Aminopeptidase_N-like_N"/>
</dbReference>
<keyword evidence="5 11" id="KW-0378">Hydrolase</keyword>
<evidence type="ECO:0000256" key="8">
    <source>
        <dbReference type="PIRSR" id="PIRSR634016-1"/>
    </source>
</evidence>
<dbReference type="InterPro" id="IPR001930">
    <property type="entry name" value="Peptidase_M1"/>
</dbReference>
<evidence type="ECO:0000256" key="1">
    <source>
        <dbReference type="ARBA" id="ARBA00010136"/>
    </source>
</evidence>
<dbReference type="Gene3D" id="1.25.50.20">
    <property type="match status" value="1"/>
</dbReference>
<evidence type="ECO:0000259" key="12">
    <source>
        <dbReference type="Pfam" id="PF01433"/>
    </source>
</evidence>
<feature type="transmembrane region" description="Helical" evidence="11">
    <location>
        <begin position="208"/>
        <end position="231"/>
    </location>
</feature>
<dbReference type="InterPro" id="IPR042097">
    <property type="entry name" value="Aminopeptidase_N-like_N_sf"/>
</dbReference>
<dbReference type="InterPro" id="IPR027268">
    <property type="entry name" value="Peptidase_M4/M1_CTD_sf"/>
</dbReference>
<dbReference type="Gene3D" id="2.60.40.1910">
    <property type="match status" value="1"/>
</dbReference>
<dbReference type="EC" id="3.4.11.-" evidence="11"/>
<dbReference type="Gene3D" id="2.60.40.1730">
    <property type="entry name" value="tricorn interacting facor f3 domain"/>
    <property type="match status" value="1"/>
</dbReference>
<dbReference type="GO" id="GO:0008270">
    <property type="term" value="F:zinc ion binding"/>
    <property type="evidence" value="ECO:0007669"/>
    <property type="project" value="UniProtKB-UniRule"/>
</dbReference>
<dbReference type="InterPro" id="IPR050344">
    <property type="entry name" value="Peptidase_M1_aminopeptidases"/>
</dbReference>
<keyword evidence="3 11" id="KW-0645">Protease</keyword>
<keyword evidence="6 9" id="KW-0862">Zinc</keyword>
<dbReference type="GO" id="GO:0006508">
    <property type="term" value="P:proteolysis"/>
    <property type="evidence" value="ECO:0007669"/>
    <property type="project" value="UniProtKB-KW"/>
</dbReference>
<evidence type="ECO:0000313" key="15">
    <source>
        <dbReference type="EMBL" id="VIO98144.1"/>
    </source>
</evidence>
<keyword evidence="4 9" id="KW-0479">Metal-binding</keyword>
<gene>
    <name evidence="15" type="primary">Bm5752</name>
    <name evidence="15" type="ORF">BM_BM5752</name>
</gene>
<evidence type="ECO:0000256" key="7">
    <source>
        <dbReference type="ARBA" id="ARBA00023049"/>
    </source>
</evidence>
<evidence type="ECO:0000256" key="5">
    <source>
        <dbReference type="ARBA" id="ARBA00022801"/>
    </source>
</evidence>
<dbReference type="EMBL" id="CAAKNF010000195">
    <property type="protein sequence ID" value="VIO98144.1"/>
    <property type="molecule type" value="Genomic_DNA"/>
</dbReference>